<dbReference type="InterPro" id="IPR035965">
    <property type="entry name" value="PAS-like_dom_sf"/>
</dbReference>
<dbReference type="NCBIfam" id="TIGR00229">
    <property type="entry name" value="sensory_box"/>
    <property type="match status" value="1"/>
</dbReference>
<dbReference type="CDD" id="cd00075">
    <property type="entry name" value="HATPase"/>
    <property type="match status" value="1"/>
</dbReference>
<dbReference type="Gene3D" id="3.30.565.10">
    <property type="entry name" value="Histidine kinase-like ATPase, C-terminal domain"/>
    <property type="match status" value="1"/>
</dbReference>
<feature type="transmembrane region" description="Helical" evidence="7">
    <location>
        <begin position="138"/>
        <end position="158"/>
    </location>
</feature>
<evidence type="ECO:0000313" key="10">
    <source>
        <dbReference type="EMBL" id="WWD83719.1"/>
    </source>
</evidence>
<dbReference type="Pfam" id="PF02518">
    <property type="entry name" value="HATPase_c"/>
    <property type="match status" value="1"/>
</dbReference>
<feature type="transmembrane region" description="Helical" evidence="7">
    <location>
        <begin position="233"/>
        <end position="252"/>
    </location>
</feature>
<keyword evidence="5 10" id="KW-0418">Kinase</keyword>
<dbReference type="InterPro" id="IPR003661">
    <property type="entry name" value="HisK_dim/P_dom"/>
</dbReference>
<dbReference type="InterPro" id="IPR003594">
    <property type="entry name" value="HATPase_dom"/>
</dbReference>
<evidence type="ECO:0000313" key="11">
    <source>
        <dbReference type="Proteomes" id="UP001348492"/>
    </source>
</evidence>
<keyword evidence="6" id="KW-0902">Two-component regulatory system</keyword>
<dbReference type="SMART" id="SM00388">
    <property type="entry name" value="HisKA"/>
    <property type="match status" value="1"/>
</dbReference>
<evidence type="ECO:0000256" key="1">
    <source>
        <dbReference type="ARBA" id="ARBA00000085"/>
    </source>
</evidence>
<dbReference type="InterPro" id="IPR000014">
    <property type="entry name" value="PAS"/>
</dbReference>
<keyword evidence="7" id="KW-0472">Membrane</keyword>
<evidence type="ECO:0000256" key="7">
    <source>
        <dbReference type="SAM" id="Phobius"/>
    </source>
</evidence>
<dbReference type="Proteomes" id="UP001348492">
    <property type="component" value="Chromosome"/>
</dbReference>
<dbReference type="SMART" id="SM00387">
    <property type="entry name" value="HATPase_c"/>
    <property type="match status" value="1"/>
</dbReference>
<keyword evidence="7" id="KW-0812">Transmembrane</keyword>
<dbReference type="RefSeq" id="WP_018590812.1">
    <property type="nucleotide sequence ID" value="NZ_CP117523.1"/>
</dbReference>
<comment type="catalytic activity">
    <reaction evidence="1">
        <text>ATP + protein L-histidine = ADP + protein N-phospho-L-histidine.</text>
        <dbReference type="EC" id="2.7.13.3"/>
    </reaction>
</comment>
<dbReference type="SMART" id="SM00091">
    <property type="entry name" value="PAS"/>
    <property type="match status" value="1"/>
</dbReference>
<feature type="domain" description="Histidine kinase" evidence="8">
    <location>
        <begin position="521"/>
        <end position="744"/>
    </location>
</feature>
<sequence>MNYNVRRSKSTVINFIIYIAILIIFFMILGMDDATLNIDMKNENVVTLASVISLVMYFVAIVSSLHYYKLNKNKDKDMIFYLICFILSFLLHFANQTIWVNIQDENLLLNSFIVNKILILMTVTPNTKFKNEIIKKKVPFATCVILICFILSLIELSFFNVENIIQNNDIQILFLFSNIIYLYVSVIYLKRFKISKDYLYVLWTVFLLSRCVKNVSTVMYYSSNMENNKYATLALIIMYLGLIIYSTGLLFISNGNMKDKLKDKQDLDVFYNILDNQSKNIEMYFLNKDWKVIYANKTARRQYAIKENNMKSFEYLGDVCKNRFENFDQKYKLLIKESLKNSKSWRGVISKGCNNEMLLDIKTQVSKEYGEIYVAQIDYNKEMIKLKKEVEEKNKLFDVITEKSGDLIIIIDKKQRIKYANKKACNLLGYEEDEIIGLKLRNILVNNNKYNFKDERIFEELQFKCKDNKIIEVETLGTPINDEGWILISRNITYRKEMQLLKEENEKMKVYQQLKTDFFANLSHELKTPLNIFYSIIQILDLNLEKKEDNDFKLAYKKHSDGLKINFYRMLRMITNLIDLTKFDSNYKDAKFNNYDIVRLCEDVTLSVVTYAQQKNIEIIFDTYEEEHIIRCDAEHMERIMLNLLSNAIKYTPSGGEIFVNLSFDDNYVNITVKDNGIGIPKEKLDSIFEKFVRVDKTIKRENEGSGIGLNIVKSLVDLLEGNIHIESSENIGSEFTIEIPNIKLEEGLADYDVDKERITLELSDVY</sequence>
<dbReference type="InterPro" id="IPR036890">
    <property type="entry name" value="HATPase_C_sf"/>
</dbReference>
<dbReference type="CDD" id="cd00130">
    <property type="entry name" value="PAS"/>
    <property type="match status" value="1"/>
</dbReference>
<dbReference type="GO" id="GO:0004673">
    <property type="term" value="F:protein histidine kinase activity"/>
    <property type="evidence" value="ECO:0007669"/>
    <property type="project" value="UniProtKB-EC"/>
</dbReference>
<keyword evidence="3" id="KW-0597">Phosphoprotein</keyword>
<feature type="transmembrane region" description="Helical" evidence="7">
    <location>
        <begin position="46"/>
        <end position="67"/>
    </location>
</feature>
<dbReference type="PROSITE" id="PS50109">
    <property type="entry name" value="HIS_KIN"/>
    <property type="match status" value="1"/>
</dbReference>
<dbReference type="PANTHER" id="PTHR43711">
    <property type="entry name" value="TWO-COMPONENT HISTIDINE KINASE"/>
    <property type="match status" value="1"/>
</dbReference>
<dbReference type="EMBL" id="CP117523">
    <property type="protein sequence ID" value="WWD83719.1"/>
    <property type="molecule type" value="Genomic_DNA"/>
</dbReference>
<organism evidence="10 11">
    <name type="scientific">Terrisporobacter glycolicus ATCC 14880 = DSM 1288</name>
    <dbReference type="NCBI Taxonomy" id="1121315"/>
    <lineage>
        <taxon>Bacteria</taxon>
        <taxon>Bacillati</taxon>
        <taxon>Bacillota</taxon>
        <taxon>Clostridia</taxon>
        <taxon>Peptostreptococcales</taxon>
        <taxon>Peptostreptococcaceae</taxon>
        <taxon>Terrisporobacter</taxon>
    </lineage>
</organism>
<feature type="transmembrane region" description="Helical" evidence="7">
    <location>
        <begin position="170"/>
        <end position="189"/>
    </location>
</feature>
<dbReference type="Gene3D" id="3.30.450.20">
    <property type="entry name" value="PAS domain"/>
    <property type="match status" value="1"/>
</dbReference>
<dbReference type="Gene3D" id="1.10.287.130">
    <property type="match status" value="1"/>
</dbReference>
<keyword evidence="11" id="KW-1185">Reference proteome</keyword>
<feature type="transmembrane region" description="Helical" evidence="7">
    <location>
        <begin position="12"/>
        <end position="31"/>
    </location>
</feature>
<dbReference type="PROSITE" id="PS50112">
    <property type="entry name" value="PAS"/>
    <property type="match status" value="1"/>
</dbReference>
<dbReference type="InterPro" id="IPR005467">
    <property type="entry name" value="His_kinase_dom"/>
</dbReference>
<dbReference type="EC" id="2.7.13.3" evidence="2"/>
<gene>
    <name evidence="10" type="primary">rcsC_11</name>
    <name evidence="10" type="ORF">TEGL_21330</name>
</gene>
<feature type="domain" description="PAS" evidence="9">
    <location>
        <begin position="393"/>
        <end position="437"/>
    </location>
</feature>
<name>A0ABZ2EW66_9FIRM</name>
<protein>
    <recommendedName>
        <fullName evidence="2">histidine kinase</fullName>
        <ecNumber evidence="2">2.7.13.3</ecNumber>
    </recommendedName>
</protein>
<evidence type="ECO:0000256" key="3">
    <source>
        <dbReference type="ARBA" id="ARBA00022553"/>
    </source>
</evidence>
<dbReference type="SUPFAM" id="SSF55785">
    <property type="entry name" value="PYP-like sensor domain (PAS domain)"/>
    <property type="match status" value="1"/>
</dbReference>
<feature type="transmembrane region" description="Helical" evidence="7">
    <location>
        <begin position="201"/>
        <end position="221"/>
    </location>
</feature>
<dbReference type="SUPFAM" id="SSF47384">
    <property type="entry name" value="Homodimeric domain of signal transducing histidine kinase"/>
    <property type="match status" value="1"/>
</dbReference>
<proteinExistence type="predicted"/>
<dbReference type="InterPro" id="IPR036097">
    <property type="entry name" value="HisK_dim/P_sf"/>
</dbReference>
<evidence type="ECO:0000259" key="9">
    <source>
        <dbReference type="PROSITE" id="PS50112"/>
    </source>
</evidence>
<accession>A0ABZ2EW66</accession>
<dbReference type="PANTHER" id="PTHR43711:SF26">
    <property type="entry name" value="SENSOR HISTIDINE KINASE RCSC"/>
    <property type="match status" value="1"/>
</dbReference>
<dbReference type="Pfam" id="PF00512">
    <property type="entry name" value="HisKA"/>
    <property type="match status" value="1"/>
</dbReference>
<dbReference type="InterPro" id="IPR004358">
    <property type="entry name" value="Sig_transdc_His_kin-like_C"/>
</dbReference>
<keyword evidence="4 10" id="KW-0808">Transferase</keyword>
<dbReference type="Pfam" id="PF13426">
    <property type="entry name" value="PAS_9"/>
    <property type="match status" value="1"/>
</dbReference>
<feature type="transmembrane region" description="Helical" evidence="7">
    <location>
        <begin position="79"/>
        <end position="102"/>
    </location>
</feature>
<evidence type="ECO:0000256" key="6">
    <source>
        <dbReference type="ARBA" id="ARBA00023012"/>
    </source>
</evidence>
<dbReference type="CDD" id="cd00082">
    <property type="entry name" value="HisKA"/>
    <property type="match status" value="1"/>
</dbReference>
<dbReference type="PRINTS" id="PR00344">
    <property type="entry name" value="BCTRLSENSOR"/>
</dbReference>
<evidence type="ECO:0000256" key="2">
    <source>
        <dbReference type="ARBA" id="ARBA00012438"/>
    </source>
</evidence>
<evidence type="ECO:0000259" key="8">
    <source>
        <dbReference type="PROSITE" id="PS50109"/>
    </source>
</evidence>
<dbReference type="InterPro" id="IPR050736">
    <property type="entry name" value="Sensor_HK_Regulatory"/>
</dbReference>
<evidence type="ECO:0000256" key="5">
    <source>
        <dbReference type="ARBA" id="ARBA00022777"/>
    </source>
</evidence>
<reference evidence="10 11" key="1">
    <citation type="journal article" date="2023" name="PLoS ONE">
        <title>Genome-based metabolic and phylogenomic analysis of three Terrisporobacter species.</title>
        <authorList>
            <person name="Boer T."/>
            <person name="Bengelsdorf F.R."/>
            <person name="Bomeke M."/>
            <person name="Daniel R."/>
            <person name="Poehlein A."/>
        </authorList>
    </citation>
    <scope>NUCLEOTIDE SEQUENCE [LARGE SCALE GENOMIC DNA]</scope>
    <source>
        <strain evidence="10 11">DSM 1288</strain>
    </source>
</reference>
<dbReference type="SUPFAM" id="SSF55874">
    <property type="entry name" value="ATPase domain of HSP90 chaperone/DNA topoisomerase II/histidine kinase"/>
    <property type="match status" value="1"/>
</dbReference>
<evidence type="ECO:0000256" key="4">
    <source>
        <dbReference type="ARBA" id="ARBA00022679"/>
    </source>
</evidence>
<keyword evidence="7" id="KW-1133">Transmembrane helix</keyword>